<evidence type="ECO:0000313" key="8">
    <source>
        <dbReference type="Proteomes" id="UP000197361"/>
    </source>
</evidence>
<dbReference type="RefSeq" id="WP_037555250.1">
    <property type="nucleotide sequence ID" value="NZ_BMMC01000002.1"/>
</dbReference>
<evidence type="ECO:0000313" key="7">
    <source>
        <dbReference type="EMBL" id="OWQ96148.1"/>
    </source>
</evidence>
<dbReference type="Gene3D" id="3.40.190.10">
    <property type="entry name" value="Periplasmic binding protein-like II"/>
    <property type="match status" value="2"/>
</dbReference>
<dbReference type="AlphaFoldDB" id="A0A246JT49"/>
<keyword evidence="3" id="KW-0238">DNA-binding</keyword>
<dbReference type="Pfam" id="PF00126">
    <property type="entry name" value="HTH_1"/>
    <property type="match status" value="1"/>
</dbReference>
<dbReference type="GO" id="GO:0032993">
    <property type="term" value="C:protein-DNA complex"/>
    <property type="evidence" value="ECO:0007669"/>
    <property type="project" value="TreeGrafter"/>
</dbReference>
<evidence type="ECO:0000256" key="3">
    <source>
        <dbReference type="ARBA" id="ARBA00023125"/>
    </source>
</evidence>
<dbReference type="Pfam" id="PF03466">
    <property type="entry name" value="LysR_substrate"/>
    <property type="match status" value="1"/>
</dbReference>
<gene>
    <name evidence="7" type="ORF">CDQ92_12675</name>
</gene>
<keyword evidence="2" id="KW-0805">Transcription regulation</keyword>
<dbReference type="FunFam" id="1.10.10.10:FF:000001">
    <property type="entry name" value="LysR family transcriptional regulator"/>
    <property type="match status" value="1"/>
</dbReference>
<dbReference type="InterPro" id="IPR036388">
    <property type="entry name" value="WH-like_DNA-bd_sf"/>
</dbReference>
<dbReference type="CDD" id="cd08411">
    <property type="entry name" value="PBP2_OxyR"/>
    <property type="match status" value="1"/>
</dbReference>
<dbReference type="OrthoDB" id="9775392at2"/>
<dbReference type="GO" id="GO:0003677">
    <property type="term" value="F:DNA binding"/>
    <property type="evidence" value="ECO:0007669"/>
    <property type="project" value="UniProtKB-KW"/>
</dbReference>
<dbReference type="Proteomes" id="UP000197361">
    <property type="component" value="Unassembled WGS sequence"/>
</dbReference>
<keyword evidence="8" id="KW-1185">Reference proteome</keyword>
<proteinExistence type="inferred from homology"/>
<dbReference type="InterPro" id="IPR000847">
    <property type="entry name" value="LysR_HTH_N"/>
</dbReference>
<keyword evidence="5" id="KW-0804">Transcription</keyword>
<evidence type="ECO:0000256" key="4">
    <source>
        <dbReference type="ARBA" id="ARBA00023159"/>
    </source>
</evidence>
<dbReference type="Gene3D" id="1.10.10.10">
    <property type="entry name" value="Winged helix-like DNA-binding domain superfamily/Winged helix DNA-binding domain"/>
    <property type="match status" value="1"/>
</dbReference>
<dbReference type="InterPro" id="IPR036390">
    <property type="entry name" value="WH_DNA-bd_sf"/>
</dbReference>
<dbReference type="SUPFAM" id="SSF46785">
    <property type="entry name" value="Winged helix' DNA-binding domain"/>
    <property type="match status" value="1"/>
</dbReference>
<sequence length="308" mass="33595">MSTLRQLEYLVAIADLRNFGRAAQACNVSQPTLSQQLRSLEDSLGVILIERNTTGADLTPIGRDITARARRLLVEAQDIRDVARRAGDRLAGTLRLGVTPTLGPYLMPPIVAALHREQPDLRLHIKEGIPDDQALALSRGALDMLLGPLPIAGSDLNVQPLFRERLFVVAASDHPLTKLQNLRCEHLQGAHVLSLDRRHHLHREVATICTAFGMELLRDYEGTSLDSIHQMSASGIGLAILPELYIRSDVAGRTGVAVLQPEGWHFTRSIAAAWRSGAAYGDAYRMIAERIGTEASALTGANGGLFRE</sequence>
<dbReference type="PROSITE" id="PS50931">
    <property type="entry name" value="HTH_LYSR"/>
    <property type="match status" value="1"/>
</dbReference>
<name>A0A246JT49_9SPHN</name>
<feature type="domain" description="HTH lysR-type" evidence="6">
    <location>
        <begin position="1"/>
        <end position="59"/>
    </location>
</feature>
<accession>A0A246JT49</accession>
<dbReference type="InterPro" id="IPR005119">
    <property type="entry name" value="LysR_subst-bd"/>
</dbReference>
<organism evidence="7 8">
    <name type="scientific">Sphingopyxis bauzanensis</name>
    <dbReference type="NCBI Taxonomy" id="651663"/>
    <lineage>
        <taxon>Bacteria</taxon>
        <taxon>Pseudomonadati</taxon>
        <taxon>Pseudomonadota</taxon>
        <taxon>Alphaproteobacteria</taxon>
        <taxon>Sphingomonadales</taxon>
        <taxon>Sphingomonadaceae</taxon>
        <taxon>Sphingopyxis</taxon>
    </lineage>
</organism>
<dbReference type="PANTHER" id="PTHR30346">
    <property type="entry name" value="TRANSCRIPTIONAL DUAL REGULATOR HCAR-RELATED"/>
    <property type="match status" value="1"/>
</dbReference>
<evidence type="ECO:0000256" key="1">
    <source>
        <dbReference type="ARBA" id="ARBA00009437"/>
    </source>
</evidence>
<evidence type="ECO:0000259" key="6">
    <source>
        <dbReference type="PROSITE" id="PS50931"/>
    </source>
</evidence>
<protein>
    <submittedName>
        <fullName evidence="7">Hydrogen peroxide-inducible genes activator</fullName>
    </submittedName>
</protein>
<dbReference type="EMBL" id="NISK01000003">
    <property type="protein sequence ID" value="OWQ96148.1"/>
    <property type="molecule type" value="Genomic_DNA"/>
</dbReference>
<dbReference type="SUPFAM" id="SSF53850">
    <property type="entry name" value="Periplasmic binding protein-like II"/>
    <property type="match status" value="1"/>
</dbReference>
<dbReference type="PRINTS" id="PR00039">
    <property type="entry name" value="HTHLYSR"/>
</dbReference>
<dbReference type="GO" id="GO:0003700">
    <property type="term" value="F:DNA-binding transcription factor activity"/>
    <property type="evidence" value="ECO:0007669"/>
    <property type="project" value="InterPro"/>
</dbReference>
<comment type="similarity">
    <text evidence="1">Belongs to the LysR transcriptional regulatory family.</text>
</comment>
<evidence type="ECO:0000256" key="2">
    <source>
        <dbReference type="ARBA" id="ARBA00023015"/>
    </source>
</evidence>
<comment type="caution">
    <text evidence="7">The sequence shown here is derived from an EMBL/GenBank/DDBJ whole genome shotgun (WGS) entry which is preliminary data.</text>
</comment>
<evidence type="ECO:0000256" key="5">
    <source>
        <dbReference type="ARBA" id="ARBA00023163"/>
    </source>
</evidence>
<reference evidence="7 8" key="1">
    <citation type="journal article" date="2010" name="Int. J. Syst. Evol. Microbiol.">
        <title>Sphingopyxis bauzanensis sp. nov., a psychrophilic bacterium isolated from soil.</title>
        <authorList>
            <person name="Zhang D.C."/>
            <person name="Liu H.C."/>
            <person name="Xin Y.H."/>
            <person name="Zhou Y.G."/>
            <person name="Schinner F."/>
            <person name="Margesin R."/>
        </authorList>
    </citation>
    <scope>NUCLEOTIDE SEQUENCE [LARGE SCALE GENOMIC DNA]</scope>
    <source>
        <strain evidence="7 8">DSM 22271</strain>
    </source>
</reference>
<dbReference type="PANTHER" id="PTHR30346:SF26">
    <property type="entry name" value="HYDROGEN PEROXIDE-INDUCIBLE GENES ACTIVATOR"/>
    <property type="match status" value="1"/>
</dbReference>
<keyword evidence="4" id="KW-0010">Activator</keyword>